<dbReference type="Proteomes" id="UP000291084">
    <property type="component" value="Chromosome 7"/>
</dbReference>
<keyword evidence="1" id="KW-0472">Membrane</keyword>
<proteinExistence type="predicted"/>
<dbReference type="EMBL" id="AP015040">
    <property type="protein sequence ID" value="BAT92684.1"/>
    <property type="molecule type" value="Genomic_DNA"/>
</dbReference>
<dbReference type="AlphaFoldDB" id="A0A0S3SIL3"/>
<organism evidence="2 3">
    <name type="scientific">Vigna angularis var. angularis</name>
    <dbReference type="NCBI Taxonomy" id="157739"/>
    <lineage>
        <taxon>Eukaryota</taxon>
        <taxon>Viridiplantae</taxon>
        <taxon>Streptophyta</taxon>
        <taxon>Embryophyta</taxon>
        <taxon>Tracheophyta</taxon>
        <taxon>Spermatophyta</taxon>
        <taxon>Magnoliopsida</taxon>
        <taxon>eudicotyledons</taxon>
        <taxon>Gunneridae</taxon>
        <taxon>Pentapetalae</taxon>
        <taxon>rosids</taxon>
        <taxon>fabids</taxon>
        <taxon>Fabales</taxon>
        <taxon>Fabaceae</taxon>
        <taxon>Papilionoideae</taxon>
        <taxon>50 kb inversion clade</taxon>
        <taxon>NPAAA clade</taxon>
        <taxon>indigoferoid/millettioid clade</taxon>
        <taxon>Phaseoleae</taxon>
        <taxon>Vigna</taxon>
    </lineage>
</organism>
<feature type="non-terminal residue" evidence="2">
    <location>
        <position position="1"/>
    </location>
</feature>
<accession>A0A0S3SIL3</accession>
<evidence type="ECO:0000256" key="1">
    <source>
        <dbReference type="SAM" id="Phobius"/>
    </source>
</evidence>
<reference evidence="2 3" key="1">
    <citation type="journal article" date="2015" name="Sci. Rep.">
        <title>The power of single molecule real-time sequencing technology in the de novo assembly of a eukaryotic genome.</title>
        <authorList>
            <person name="Sakai H."/>
            <person name="Naito K."/>
            <person name="Ogiso-Tanaka E."/>
            <person name="Takahashi Y."/>
            <person name="Iseki K."/>
            <person name="Muto C."/>
            <person name="Satou K."/>
            <person name="Teruya K."/>
            <person name="Shiroma A."/>
            <person name="Shimoji M."/>
            <person name="Hirano T."/>
            <person name="Itoh T."/>
            <person name="Kaga A."/>
            <person name="Tomooka N."/>
        </authorList>
    </citation>
    <scope>NUCLEOTIDE SEQUENCE [LARGE SCALE GENOMIC DNA]</scope>
    <source>
        <strain evidence="3">cv. Shumari</strain>
    </source>
</reference>
<evidence type="ECO:0000313" key="3">
    <source>
        <dbReference type="Proteomes" id="UP000291084"/>
    </source>
</evidence>
<name>A0A0S3SIL3_PHAAN</name>
<keyword evidence="1" id="KW-1133">Transmembrane helix</keyword>
<keyword evidence="3" id="KW-1185">Reference proteome</keyword>
<protein>
    <submittedName>
        <fullName evidence="2">Uncharacterized protein</fullName>
    </submittedName>
</protein>
<gene>
    <name evidence="2" type="primary">Vigan.07G148800</name>
    <name evidence="2" type="ORF">VIGAN_07148800</name>
</gene>
<keyword evidence="1" id="KW-0812">Transmembrane</keyword>
<evidence type="ECO:0000313" key="2">
    <source>
        <dbReference type="EMBL" id="BAT92684.1"/>
    </source>
</evidence>
<feature type="transmembrane region" description="Helical" evidence="1">
    <location>
        <begin position="30"/>
        <end position="48"/>
    </location>
</feature>
<sequence length="99" mass="11304">REQCRNKQLQSELKYLLKTRSSKINSMQKCFGAILKFLAVAAICTFQLQSKSAFSPRKIKCPACVHSFSHIMHQRLCQYESPSFSIPSRDTTPPNVLLL</sequence>